<dbReference type="InterPro" id="IPR051781">
    <property type="entry name" value="Metallo-dep_Hydrolase"/>
</dbReference>
<gene>
    <name evidence="2" type="ORF">JY651_34105</name>
</gene>
<reference evidence="2 3" key="1">
    <citation type="submission" date="2021-02" db="EMBL/GenBank/DDBJ databases">
        <title>De Novo genome assembly of isolated myxobacteria.</title>
        <authorList>
            <person name="Stevens D.C."/>
        </authorList>
    </citation>
    <scope>NUCLEOTIDE SEQUENCE [LARGE SCALE GENOMIC DNA]</scope>
    <source>
        <strain evidence="3">SCPEA02</strain>
    </source>
</reference>
<evidence type="ECO:0000313" key="3">
    <source>
        <dbReference type="Proteomes" id="UP000662747"/>
    </source>
</evidence>
<dbReference type="SUPFAM" id="SSF51338">
    <property type="entry name" value="Composite domain of metallo-dependent hydrolases"/>
    <property type="match status" value="1"/>
</dbReference>
<sequence>MGMTEVLEGGVGMMLAAPASPGAGTGASRPQAPREPAVLLQNARIFDGRSGALSAPSNVLVRGRLIERISTAPIPVDGGAGTTVIDCGGRVLMPGLIDAHWHAMFSTLPAVVALTADVGYLNLVAGKNAELTLMRGFTTVRDMGGPVFGLKRAIDEGVIVGPRIYPSGAFISQTGGHGDFRLSNELPRDGSAPLSYSERVGAAAIADSPDEVRLRAREQLMRGATQLKLMAGGGVSSEHDPLDATQYTEPELRAAVEAAENWGTYVAVHAYTPRAIQQAIAAGVKCIDHGQLADEATAKLMKERDVWWSLQPFLDDEDATPMPDEARAAKAREVIEGTDRAYQLAKKYGVRLAFGTDVLFEAKLAERQGARLTKLVRWFTPAQVLKMATADNASLLALSGPRNPYPGRLGVIEEGALADLLVLNGDPLKDLKLLEDPDANLLVIMKDGKVHKNRLVPDDARR</sequence>
<dbReference type="SUPFAM" id="SSF51556">
    <property type="entry name" value="Metallo-dependent hydrolases"/>
    <property type="match status" value="1"/>
</dbReference>
<dbReference type="EMBL" id="CP071090">
    <property type="protein sequence ID" value="QSQ20269.1"/>
    <property type="molecule type" value="Genomic_DNA"/>
</dbReference>
<dbReference type="RefSeq" id="WP_206721850.1">
    <property type="nucleotide sequence ID" value="NZ_CP071090.1"/>
</dbReference>
<evidence type="ECO:0000313" key="2">
    <source>
        <dbReference type="EMBL" id="QSQ20269.1"/>
    </source>
</evidence>
<protein>
    <submittedName>
        <fullName evidence="2">Amidohydrolase family protein</fullName>
    </submittedName>
</protein>
<feature type="domain" description="Amidohydrolase-related" evidence="1">
    <location>
        <begin position="91"/>
        <end position="450"/>
    </location>
</feature>
<proteinExistence type="predicted"/>
<dbReference type="PANTHER" id="PTHR43135:SF3">
    <property type="entry name" value="ALPHA-D-RIBOSE 1-METHYLPHOSPHONATE 5-TRIPHOSPHATE DIPHOSPHATASE"/>
    <property type="match status" value="1"/>
</dbReference>
<keyword evidence="3" id="KW-1185">Reference proteome</keyword>
<dbReference type="Gene3D" id="3.20.20.140">
    <property type="entry name" value="Metal-dependent hydrolases"/>
    <property type="match status" value="1"/>
</dbReference>
<dbReference type="PANTHER" id="PTHR43135">
    <property type="entry name" value="ALPHA-D-RIBOSE 1-METHYLPHOSPHONATE 5-TRIPHOSPHATE DIPHOSPHATASE"/>
    <property type="match status" value="1"/>
</dbReference>
<dbReference type="CDD" id="cd01299">
    <property type="entry name" value="Met_dep_hydrolase_A"/>
    <property type="match status" value="1"/>
</dbReference>
<dbReference type="InterPro" id="IPR032466">
    <property type="entry name" value="Metal_Hydrolase"/>
</dbReference>
<dbReference type="InterPro" id="IPR011059">
    <property type="entry name" value="Metal-dep_hydrolase_composite"/>
</dbReference>
<accession>A0ABX7NS65</accession>
<dbReference type="InterPro" id="IPR006680">
    <property type="entry name" value="Amidohydro-rel"/>
</dbReference>
<dbReference type="Gene3D" id="2.30.40.10">
    <property type="entry name" value="Urease, subunit C, domain 1"/>
    <property type="match status" value="1"/>
</dbReference>
<dbReference type="InterPro" id="IPR057744">
    <property type="entry name" value="OTAase-like"/>
</dbReference>
<dbReference type="Proteomes" id="UP000662747">
    <property type="component" value="Chromosome"/>
</dbReference>
<name>A0ABX7NS65_9BACT</name>
<evidence type="ECO:0000259" key="1">
    <source>
        <dbReference type="Pfam" id="PF01979"/>
    </source>
</evidence>
<organism evidence="2 3">
    <name type="scientific">Pyxidicoccus parkwayensis</name>
    <dbReference type="NCBI Taxonomy" id="2813578"/>
    <lineage>
        <taxon>Bacteria</taxon>
        <taxon>Pseudomonadati</taxon>
        <taxon>Myxococcota</taxon>
        <taxon>Myxococcia</taxon>
        <taxon>Myxococcales</taxon>
        <taxon>Cystobacterineae</taxon>
        <taxon>Myxococcaceae</taxon>
        <taxon>Pyxidicoccus</taxon>
    </lineage>
</organism>
<dbReference type="Pfam" id="PF01979">
    <property type="entry name" value="Amidohydro_1"/>
    <property type="match status" value="1"/>
</dbReference>